<gene>
    <name evidence="6" type="ORF">ACFQVD_06995</name>
</gene>
<dbReference type="Pfam" id="PF00550">
    <property type="entry name" value="PP-binding"/>
    <property type="match status" value="1"/>
</dbReference>
<dbReference type="InterPro" id="IPR009081">
    <property type="entry name" value="PP-bd_ACP"/>
</dbReference>
<dbReference type="SUPFAM" id="SSF56801">
    <property type="entry name" value="Acetyl-CoA synthetase-like"/>
    <property type="match status" value="1"/>
</dbReference>
<organism evidence="6 7">
    <name type="scientific">Streptosporangium amethystogenes subsp. fukuiense</name>
    <dbReference type="NCBI Taxonomy" id="698418"/>
    <lineage>
        <taxon>Bacteria</taxon>
        <taxon>Bacillati</taxon>
        <taxon>Actinomycetota</taxon>
        <taxon>Actinomycetes</taxon>
        <taxon>Streptosporangiales</taxon>
        <taxon>Streptosporangiaceae</taxon>
        <taxon>Streptosporangium</taxon>
    </lineage>
</organism>
<dbReference type="InterPro" id="IPR020845">
    <property type="entry name" value="AMP-binding_CS"/>
</dbReference>
<dbReference type="InterPro" id="IPR045851">
    <property type="entry name" value="AMP-bd_C_sf"/>
</dbReference>
<feature type="compositionally biased region" description="Low complexity" evidence="4">
    <location>
        <begin position="1115"/>
        <end position="1124"/>
    </location>
</feature>
<keyword evidence="3" id="KW-0597">Phosphoprotein</keyword>
<dbReference type="SUPFAM" id="SSF47336">
    <property type="entry name" value="ACP-like"/>
    <property type="match status" value="1"/>
</dbReference>
<dbReference type="InterPro" id="IPR020806">
    <property type="entry name" value="PKS_PP-bd"/>
</dbReference>
<dbReference type="RefSeq" id="WP_386270669.1">
    <property type="nucleotide sequence ID" value="NZ_JBHSIJ010000002.1"/>
</dbReference>
<dbReference type="SMART" id="SM00823">
    <property type="entry name" value="PKS_PP"/>
    <property type="match status" value="1"/>
</dbReference>
<keyword evidence="2" id="KW-0596">Phosphopantetheine</keyword>
<dbReference type="InterPro" id="IPR042099">
    <property type="entry name" value="ANL_N_sf"/>
</dbReference>
<dbReference type="Pfam" id="PF00501">
    <property type="entry name" value="AMP-binding"/>
    <property type="match status" value="1"/>
</dbReference>
<dbReference type="Gene3D" id="3.40.50.12780">
    <property type="entry name" value="N-terminal domain of ligase-like"/>
    <property type="match status" value="1"/>
</dbReference>
<evidence type="ECO:0000256" key="2">
    <source>
        <dbReference type="ARBA" id="ARBA00022450"/>
    </source>
</evidence>
<comment type="cofactor">
    <cofactor evidence="1">
        <name>pantetheine 4'-phosphate</name>
        <dbReference type="ChEBI" id="CHEBI:47942"/>
    </cofactor>
</comment>
<dbReference type="InterPro" id="IPR036736">
    <property type="entry name" value="ACP-like_sf"/>
</dbReference>
<dbReference type="PANTHER" id="PTHR45527:SF1">
    <property type="entry name" value="FATTY ACID SYNTHASE"/>
    <property type="match status" value="1"/>
</dbReference>
<protein>
    <submittedName>
        <fullName evidence="6">Amino acid adenylation domain-containing protein</fullName>
    </submittedName>
</protein>
<evidence type="ECO:0000256" key="4">
    <source>
        <dbReference type="SAM" id="MobiDB-lite"/>
    </source>
</evidence>
<dbReference type="InterPro" id="IPR023213">
    <property type="entry name" value="CAT-like_dom_sf"/>
</dbReference>
<dbReference type="Pfam" id="PF00668">
    <property type="entry name" value="Condensation"/>
    <property type="match status" value="1"/>
</dbReference>
<dbReference type="Gene3D" id="1.10.1200.10">
    <property type="entry name" value="ACP-like"/>
    <property type="match status" value="1"/>
</dbReference>
<dbReference type="PROSITE" id="PS50075">
    <property type="entry name" value="CARRIER"/>
    <property type="match status" value="1"/>
</dbReference>
<dbReference type="CDD" id="cd19531">
    <property type="entry name" value="LCL_NRPS-like"/>
    <property type="match status" value="1"/>
</dbReference>
<dbReference type="InterPro" id="IPR029058">
    <property type="entry name" value="AB_hydrolase_fold"/>
</dbReference>
<feature type="compositionally biased region" description="Pro residues" evidence="4">
    <location>
        <begin position="923"/>
        <end position="939"/>
    </location>
</feature>
<evidence type="ECO:0000313" key="7">
    <source>
        <dbReference type="Proteomes" id="UP001596514"/>
    </source>
</evidence>
<dbReference type="Pfam" id="PF00975">
    <property type="entry name" value="Thioesterase"/>
    <property type="match status" value="1"/>
</dbReference>
<feature type="region of interest" description="Disordered" evidence="4">
    <location>
        <begin position="1099"/>
        <end position="1151"/>
    </location>
</feature>
<dbReference type="Proteomes" id="UP001596514">
    <property type="component" value="Unassembled WGS sequence"/>
</dbReference>
<dbReference type="SUPFAM" id="SSF52777">
    <property type="entry name" value="CoA-dependent acyltransferases"/>
    <property type="match status" value="2"/>
</dbReference>
<evidence type="ECO:0000256" key="1">
    <source>
        <dbReference type="ARBA" id="ARBA00001957"/>
    </source>
</evidence>
<keyword evidence="7" id="KW-1185">Reference proteome</keyword>
<name>A0ABW2SUA3_9ACTN</name>
<dbReference type="InterPro" id="IPR001242">
    <property type="entry name" value="Condensation_dom"/>
</dbReference>
<dbReference type="Gene3D" id="3.30.300.30">
    <property type="match status" value="1"/>
</dbReference>
<dbReference type="InterPro" id="IPR020802">
    <property type="entry name" value="TesA-like"/>
</dbReference>
<dbReference type="Gene3D" id="3.30.559.30">
    <property type="entry name" value="Nonribosomal peptide synthetase, condensation domain"/>
    <property type="match status" value="1"/>
</dbReference>
<dbReference type="EMBL" id="JBHTEE010000001">
    <property type="protein sequence ID" value="MFC7599850.1"/>
    <property type="molecule type" value="Genomic_DNA"/>
</dbReference>
<accession>A0ABW2SUA3</accession>
<dbReference type="InterPro" id="IPR010071">
    <property type="entry name" value="AA_adenyl_dom"/>
</dbReference>
<feature type="compositionally biased region" description="Low complexity" evidence="4">
    <location>
        <begin position="14"/>
        <end position="26"/>
    </location>
</feature>
<dbReference type="Gene3D" id="3.30.559.10">
    <property type="entry name" value="Chloramphenicol acetyltransferase-like domain"/>
    <property type="match status" value="1"/>
</dbReference>
<feature type="domain" description="Carrier" evidence="5">
    <location>
        <begin position="1014"/>
        <end position="1091"/>
    </location>
</feature>
<dbReference type="NCBIfam" id="TIGR01733">
    <property type="entry name" value="AA-adenyl-dom"/>
    <property type="match status" value="1"/>
</dbReference>
<feature type="region of interest" description="Disordered" evidence="4">
    <location>
        <begin position="1"/>
        <end position="38"/>
    </location>
</feature>
<reference evidence="7" key="1">
    <citation type="journal article" date="2019" name="Int. J. Syst. Evol. Microbiol.">
        <title>The Global Catalogue of Microorganisms (GCM) 10K type strain sequencing project: providing services to taxonomists for standard genome sequencing and annotation.</title>
        <authorList>
            <consortium name="The Broad Institute Genomics Platform"/>
            <consortium name="The Broad Institute Genome Sequencing Center for Infectious Disease"/>
            <person name="Wu L."/>
            <person name="Ma J."/>
        </authorList>
    </citation>
    <scope>NUCLEOTIDE SEQUENCE [LARGE SCALE GENOMIC DNA]</scope>
    <source>
        <strain evidence="7">JCM 10083</strain>
    </source>
</reference>
<dbReference type="Gene3D" id="3.40.50.1820">
    <property type="entry name" value="alpha/beta hydrolase"/>
    <property type="match status" value="1"/>
</dbReference>
<dbReference type="InterPro" id="IPR000873">
    <property type="entry name" value="AMP-dep_synth/lig_dom"/>
</dbReference>
<dbReference type="InterPro" id="IPR001031">
    <property type="entry name" value="Thioesterase"/>
</dbReference>
<dbReference type="CDD" id="cd05930">
    <property type="entry name" value="A_NRPS"/>
    <property type="match status" value="1"/>
</dbReference>
<proteinExistence type="predicted"/>
<sequence>MPVVAPETSPPGPSSSGASPAGTPTPESTLPGTSRPFGGGLSYAQERMWLGHQLDPAGTEYNVCLALRLRGPLDVPALAGALGDLVARHQALRTVYPNVEGRPVASVLPPASVELPVHPVASEEEVRGTAVAEARRPFDLAAGPVLRARLARLAAADHVLVLTVHHIAFDEWSMGVFFGELDALYRARLAGLPDPLPPLPAGYDEVVAAERAVDLAPALAHWRGALAGLPALDLPTDRAPAAETSGETSAAGEVVTFTVPAATAAALGAVARRCRATPYMAGLAAFAALLSRHCGQDDVAIGSTVANRAVPHSEHLVGAFFNTVVMRADLSADPSFTELLRRVRAYCLNTLTHQHLPYPMLAQGRAPLFRVLYELHAGLPGATRLGDLAVQPFEFPDTAAKYDLALSLMPEDDHLLGHLTYRADLFETGTARRLADSFVHLLAQIAAAPDAPLGTLEILPPAQREALLAACRGPEPPGSPDVCAHELFERQARRTPQAVALTFGEIRLSYRELNARANRIAHWLRGRGMGPESVVAVRLRRSDWLVAAFLGVWKAGAAYLPLDPGLPAARLEYMMADSGARLVLDDAAALEAETAGYPSADPDPAAAPGNLAYLIYTSGSTGRPKGVMVGHRGLVNFLHWCVSAYAVGGVGGAPLFSSVAYDMVVPNIYTPLVVGQSLHVAAEDTALDELGAALSARPYGFVKLTPGHLEVLAGQLSAEQAAGLAGVLVVGADAFPSRALAFWQALDPAPVLLNEYGPTEASVANCVHTVTGPIGGELVPIGRPIPGTAMYVLDDAMRPLPMGVPGELYIGGECVVRGYHGRPALTAERFLPDPFGPPGSRLYRTGDLGRLRADGEFEFLGRLDDQVKIRGFRVELGEVEAALDELPGVDQSVVVASPVPDPRTEPGTAPVPEPRPGSGTAPVPGPRPGPGTVPVPEPRPGSGGGRRLVAYVVGTATAAEMRAGLARSLPEYMVPSVFVPLPAIPLNRNGKVDRSALPEVNTAWDTGQEPAPRRARTAVEGQIADLIAGLLGIGSDDVGADEDLFARGIDSLGAVRLMASVEQRLGVKVKLRRFLADATVSGLAALVSAAVPGADRGFGHASGGSSGHGADRGSAHGPASAPSGPGHGKENGSGPAREPGHGAEPGSDAAPAASLPVITPLAVSAPAGAPLYCFHPLGGSARCYAGLAARLAAYRPVYALQALESGVKAGSLPDMAARYARELAGSGLDLARPYTLAGWSAGGVLAFETARRLQELGHQVDRVVLIDSVLPEVFVTDLLGELAELEALIDRLAPLGAAEARQALLDSKVGFFAGLGMTPSQVAAYHEAYGPELLRLWRDSLRGLAGYRAGWFHGRVTLLTSELHPPRLRAVQEAGWRQTVSDLTVHEIPGEHHELLRAPHVDLISRFLAG</sequence>
<dbReference type="SMART" id="SM00824">
    <property type="entry name" value="PKS_TE"/>
    <property type="match status" value="1"/>
</dbReference>
<dbReference type="PROSITE" id="PS00455">
    <property type="entry name" value="AMP_BINDING"/>
    <property type="match status" value="1"/>
</dbReference>
<comment type="caution">
    <text evidence="6">The sequence shown here is derived from an EMBL/GenBank/DDBJ whole genome shotgun (WGS) entry which is preliminary data.</text>
</comment>
<evidence type="ECO:0000313" key="6">
    <source>
        <dbReference type="EMBL" id="MFC7599850.1"/>
    </source>
</evidence>
<evidence type="ECO:0000256" key="3">
    <source>
        <dbReference type="ARBA" id="ARBA00022553"/>
    </source>
</evidence>
<feature type="region of interest" description="Disordered" evidence="4">
    <location>
        <begin position="896"/>
        <end position="946"/>
    </location>
</feature>
<evidence type="ECO:0000259" key="5">
    <source>
        <dbReference type="PROSITE" id="PS50075"/>
    </source>
</evidence>
<dbReference type="PANTHER" id="PTHR45527">
    <property type="entry name" value="NONRIBOSOMAL PEPTIDE SYNTHETASE"/>
    <property type="match status" value="1"/>
</dbReference>
<dbReference type="SUPFAM" id="SSF53474">
    <property type="entry name" value="alpha/beta-Hydrolases"/>
    <property type="match status" value="1"/>
</dbReference>